<dbReference type="InterPro" id="IPR046936">
    <property type="entry name" value="BIM1-like"/>
</dbReference>
<evidence type="ECO:0000256" key="1">
    <source>
        <dbReference type="ARBA" id="ARBA00004609"/>
    </source>
</evidence>
<dbReference type="OrthoDB" id="5333578at2759"/>
<keyword evidence="5" id="KW-0472">Membrane</keyword>
<sequence length="229" mass="23592">MLSTTTLFPLLALALPAAAHFRLNQPTWRGDSFTAPASQWQYPCANINATTDSENRTSWPLDGGSVVFNGSHPWAMTYINLALGSVGASFNITLVEGFNQTGPGIFCFKKVGAAHFDEGLKKAGYSGVGDQRLDGLDASVQVIQLGERGSALYNCADIKFNATAELLSDDQCKNATGVSGVAVANVQGASSSPSPTTSAGATQSSGAAVRMGPAVGSGLFAAVVAWGLL</sequence>
<protein>
    <recommendedName>
        <fullName evidence="9">Copper acquisition factor BIM1-like domain-containing protein</fullName>
    </recommendedName>
</protein>
<name>A0A6A5QA05_AMPQU</name>
<evidence type="ECO:0000256" key="4">
    <source>
        <dbReference type="ARBA" id="ARBA00022729"/>
    </source>
</evidence>
<keyword evidence="3" id="KW-0336">GPI-anchor</keyword>
<dbReference type="GO" id="GO:0005886">
    <property type="term" value="C:plasma membrane"/>
    <property type="evidence" value="ECO:0007669"/>
    <property type="project" value="UniProtKB-SubCell"/>
</dbReference>
<dbReference type="Pfam" id="PF20238">
    <property type="entry name" value="BIM1-like_dom"/>
    <property type="match status" value="1"/>
</dbReference>
<dbReference type="GO" id="GO:0098552">
    <property type="term" value="C:side of membrane"/>
    <property type="evidence" value="ECO:0007669"/>
    <property type="project" value="UniProtKB-KW"/>
</dbReference>
<organism evidence="10 11">
    <name type="scientific">Ampelomyces quisqualis</name>
    <name type="common">Powdery mildew agent</name>
    <dbReference type="NCBI Taxonomy" id="50730"/>
    <lineage>
        <taxon>Eukaryota</taxon>
        <taxon>Fungi</taxon>
        <taxon>Dikarya</taxon>
        <taxon>Ascomycota</taxon>
        <taxon>Pezizomycotina</taxon>
        <taxon>Dothideomycetes</taxon>
        <taxon>Pleosporomycetidae</taxon>
        <taxon>Pleosporales</taxon>
        <taxon>Pleosporineae</taxon>
        <taxon>Phaeosphaeriaceae</taxon>
        <taxon>Ampelomyces</taxon>
    </lineage>
</organism>
<keyword evidence="2" id="KW-1003">Cell membrane</keyword>
<evidence type="ECO:0000259" key="9">
    <source>
        <dbReference type="Pfam" id="PF20238"/>
    </source>
</evidence>
<keyword evidence="4 8" id="KW-0732">Signal</keyword>
<keyword evidence="11" id="KW-1185">Reference proteome</keyword>
<feature type="domain" description="Copper acquisition factor BIM1-like" evidence="9">
    <location>
        <begin position="19"/>
        <end position="177"/>
    </location>
</feature>
<evidence type="ECO:0000256" key="8">
    <source>
        <dbReference type="SAM" id="SignalP"/>
    </source>
</evidence>
<reference evidence="10" key="1">
    <citation type="journal article" date="2020" name="Stud. Mycol.">
        <title>101 Dothideomycetes genomes: a test case for predicting lifestyles and emergence of pathogens.</title>
        <authorList>
            <person name="Haridas S."/>
            <person name="Albert R."/>
            <person name="Binder M."/>
            <person name="Bloem J."/>
            <person name="Labutti K."/>
            <person name="Salamov A."/>
            <person name="Andreopoulos B."/>
            <person name="Baker S."/>
            <person name="Barry K."/>
            <person name="Bills G."/>
            <person name="Bluhm B."/>
            <person name="Cannon C."/>
            <person name="Castanera R."/>
            <person name="Culley D."/>
            <person name="Daum C."/>
            <person name="Ezra D."/>
            <person name="Gonzalez J."/>
            <person name="Henrissat B."/>
            <person name="Kuo A."/>
            <person name="Liang C."/>
            <person name="Lipzen A."/>
            <person name="Lutzoni F."/>
            <person name="Magnuson J."/>
            <person name="Mondo S."/>
            <person name="Nolan M."/>
            <person name="Ohm R."/>
            <person name="Pangilinan J."/>
            <person name="Park H.-J."/>
            <person name="Ramirez L."/>
            <person name="Alfaro M."/>
            <person name="Sun H."/>
            <person name="Tritt A."/>
            <person name="Yoshinaga Y."/>
            <person name="Zwiers L.-H."/>
            <person name="Turgeon B."/>
            <person name="Goodwin S."/>
            <person name="Spatafora J."/>
            <person name="Crous P."/>
            <person name="Grigoriev I."/>
        </authorList>
    </citation>
    <scope>NUCLEOTIDE SEQUENCE</scope>
    <source>
        <strain evidence="10">HMLAC05119</strain>
    </source>
</reference>
<dbReference type="AlphaFoldDB" id="A0A6A5QA05"/>
<evidence type="ECO:0000256" key="3">
    <source>
        <dbReference type="ARBA" id="ARBA00022622"/>
    </source>
</evidence>
<keyword evidence="7" id="KW-0449">Lipoprotein</keyword>
<evidence type="ECO:0000256" key="5">
    <source>
        <dbReference type="ARBA" id="ARBA00023136"/>
    </source>
</evidence>
<proteinExistence type="predicted"/>
<dbReference type="EMBL" id="ML979141">
    <property type="protein sequence ID" value="KAF1912192.1"/>
    <property type="molecule type" value="Genomic_DNA"/>
</dbReference>
<dbReference type="PANTHER" id="PTHR34992:SF2">
    <property type="entry name" value="COPPER ACQUISITION FACTOR BIM1-LIKE DOMAIN-CONTAINING PROTEIN"/>
    <property type="match status" value="1"/>
</dbReference>
<dbReference type="CDD" id="cd21176">
    <property type="entry name" value="LPMO_auxiliary-like"/>
    <property type="match status" value="1"/>
</dbReference>
<dbReference type="PANTHER" id="PTHR34992">
    <property type="entry name" value="HYPHAL ANASTAMOSIS-7 PROTEIN"/>
    <property type="match status" value="1"/>
</dbReference>
<evidence type="ECO:0000313" key="11">
    <source>
        <dbReference type="Proteomes" id="UP000800096"/>
    </source>
</evidence>
<accession>A0A6A5QA05</accession>
<evidence type="ECO:0000256" key="2">
    <source>
        <dbReference type="ARBA" id="ARBA00022475"/>
    </source>
</evidence>
<evidence type="ECO:0000256" key="7">
    <source>
        <dbReference type="ARBA" id="ARBA00023288"/>
    </source>
</evidence>
<evidence type="ECO:0000256" key="6">
    <source>
        <dbReference type="ARBA" id="ARBA00023180"/>
    </source>
</evidence>
<dbReference type="Proteomes" id="UP000800096">
    <property type="component" value="Unassembled WGS sequence"/>
</dbReference>
<dbReference type="InterPro" id="IPR046530">
    <property type="entry name" value="BIM1-like_dom"/>
</dbReference>
<gene>
    <name evidence="10" type="ORF">BDU57DRAFT_82462</name>
</gene>
<feature type="signal peptide" evidence="8">
    <location>
        <begin position="1"/>
        <end position="19"/>
    </location>
</feature>
<keyword evidence="6" id="KW-0325">Glycoprotein</keyword>
<evidence type="ECO:0000313" key="10">
    <source>
        <dbReference type="EMBL" id="KAF1912192.1"/>
    </source>
</evidence>
<feature type="chain" id="PRO_5025476186" description="Copper acquisition factor BIM1-like domain-containing protein" evidence="8">
    <location>
        <begin position="20"/>
        <end position="229"/>
    </location>
</feature>
<comment type="subcellular location">
    <subcellularLocation>
        <location evidence="1">Cell membrane</location>
        <topology evidence="1">Lipid-anchor</topology>
        <topology evidence="1">GPI-anchor</topology>
    </subcellularLocation>
</comment>